<dbReference type="InterPro" id="IPR024975">
    <property type="entry name" value="NOV_C"/>
</dbReference>
<accession>A0A6M2BRX1</accession>
<organism evidence="2 3">
    <name type="scientific">Solimonas terrae</name>
    <dbReference type="NCBI Taxonomy" id="1396819"/>
    <lineage>
        <taxon>Bacteria</taxon>
        <taxon>Pseudomonadati</taxon>
        <taxon>Pseudomonadota</taxon>
        <taxon>Gammaproteobacteria</taxon>
        <taxon>Nevskiales</taxon>
        <taxon>Nevskiaceae</taxon>
        <taxon>Solimonas</taxon>
    </lineage>
</organism>
<evidence type="ECO:0000259" key="1">
    <source>
        <dbReference type="Pfam" id="PF13020"/>
    </source>
</evidence>
<sequence>MSVARESDGLLDAEQVHALLNLIGGSSSQPTPDRLAHEMRVANSASIARTLNTLRMLGRFNALQIVDGEARLRVGQGWPASRWRAEIGRMTAIEIGARLATRGPAGCLQSGANGNGLWLDSLSLPGSHDGVSLWVAEFGVAARERATSRLWRVADNFESIFLDAAREANVQHSRRRVSTKQLEARRARDLENGLLAEEWVLARERERLHGHPLLDQVRRISDEDVSAGFDILSFASLSSLRHDLHIEVKSYSGERRFFWSRNELEVAEELGEQYSLHLVDRDLMATEGYTALAIRGPHSAFFLTGLPGWQISADGYEIRG</sequence>
<evidence type="ECO:0000313" key="2">
    <source>
        <dbReference type="EMBL" id="NGY04961.1"/>
    </source>
</evidence>
<name>A0A6M2BRX1_9GAMM</name>
<dbReference type="AlphaFoldDB" id="A0A6M2BRX1"/>
<dbReference type="EMBL" id="JAAMOW010000004">
    <property type="protein sequence ID" value="NGY04961.1"/>
    <property type="molecule type" value="Genomic_DNA"/>
</dbReference>
<dbReference type="Proteomes" id="UP000472676">
    <property type="component" value="Unassembled WGS sequence"/>
</dbReference>
<proteinExistence type="predicted"/>
<evidence type="ECO:0000313" key="3">
    <source>
        <dbReference type="Proteomes" id="UP000472676"/>
    </source>
</evidence>
<protein>
    <submittedName>
        <fullName evidence="2">DUF3883 domain-containing protein</fullName>
    </submittedName>
</protein>
<keyword evidence="3" id="KW-1185">Reference proteome</keyword>
<comment type="caution">
    <text evidence="2">The sequence shown here is derived from an EMBL/GenBank/DDBJ whole genome shotgun (WGS) entry which is preliminary data.</text>
</comment>
<dbReference type="Pfam" id="PF13020">
    <property type="entry name" value="NOV_C"/>
    <property type="match status" value="1"/>
</dbReference>
<gene>
    <name evidence="2" type="ORF">G7Y85_09295</name>
</gene>
<reference evidence="2 3" key="1">
    <citation type="journal article" date="2014" name="Int. J. Syst. Evol. Microbiol.">
        <title>Solimonas terrae sp. nov., isolated from soil.</title>
        <authorList>
            <person name="Kim S.J."/>
            <person name="Moon J.Y."/>
            <person name="Weon H.Y."/>
            <person name="Ahn J.H."/>
            <person name="Chen W.M."/>
            <person name="Kwon S.W."/>
        </authorList>
    </citation>
    <scope>NUCLEOTIDE SEQUENCE [LARGE SCALE GENOMIC DNA]</scope>
    <source>
        <strain evidence="2 3">KIS83-12</strain>
    </source>
</reference>
<feature type="domain" description="Protein NO VEIN C-terminal" evidence="1">
    <location>
        <begin position="199"/>
        <end position="280"/>
    </location>
</feature>
<dbReference type="RefSeq" id="WP_166255359.1">
    <property type="nucleotide sequence ID" value="NZ_JAAMOW010000004.1"/>
</dbReference>